<organism evidence="2 3">
    <name type="scientific">Cribrihabitans marinus</name>
    <dbReference type="NCBI Taxonomy" id="1227549"/>
    <lineage>
        <taxon>Bacteria</taxon>
        <taxon>Pseudomonadati</taxon>
        <taxon>Pseudomonadota</taxon>
        <taxon>Alphaproteobacteria</taxon>
        <taxon>Rhodobacterales</taxon>
        <taxon>Paracoccaceae</taxon>
        <taxon>Cribrihabitans</taxon>
    </lineage>
</organism>
<reference evidence="2 3" key="1">
    <citation type="submission" date="2016-10" db="EMBL/GenBank/DDBJ databases">
        <authorList>
            <person name="de Groot N.N."/>
        </authorList>
    </citation>
    <scope>NUCLEOTIDE SEQUENCE [LARGE SCALE GENOMIC DNA]</scope>
    <source>
        <strain evidence="2 3">DSM 29340</strain>
    </source>
</reference>
<gene>
    <name evidence="2" type="ORF">SAMN05444007_108230</name>
</gene>
<sequence>MSAMSEATEKAHRALIAAEIAALPDPPVKWCAEYDLALVRCLLSGGGAGAGHRGHRLRRQHLLDAPSTASAQGHEPRRQIRAAGRAGSAG</sequence>
<dbReference type="RefSeq" id="WP_092368627.1">
    <property type="nucleotide sequence ID" value="NZ_BMGV01000008.1"/>
</dbReference>
<proteinExistence type="predicted"/>
<dbReference type="Proteomes" id="UP000199379">
    <property type="component" value="Unassembled WGS sequence"/>
</dbReference>
<dbReference type="AlphaFoldDB" id="A0A1H7CNQ5"/>
<name>A0A1H7CNQ5_9RHOB</name>
<protein>
    <submittedName>
        <fullName evidence="2">Uncharacterized protein</fullName>
    </submittedName>
</protein>
<evidence type="ECO:0000313" key="2">
    <source>
        <dbReference type="EMBL" id="SEJ91231.1"/>
    </source>
</evidence>
<dbReference type="STRING" id="1227549.SAMN05444007_108230"/>
<keyword evidence="3" id="KW-1185">Reference proteome</keyword>
<dbReference type="EMBL" id="FNYD01000008">
    <property type="protein sequence ID" value="SEJ91231.1"/>
    <property type="molecule type" value="Genomic_DNA"/>
</dbReference>
<accession>A0A1H7CNQ5</accession>
<feature type="region of interest" description="Disordered" evidence="1">
    <location>
        <begin position="65"/>
        <end position="90"/>
    </location>
</feature>
<evidence type="ECO:0000313" key="3">
    <source>
        <dbReference type="Proteomes" id="UP000199379"/>
    </source>
</evidence>
<evidence type="ECO:0000256" key="1">
    <source>
        <dbReference type="SAM" id="MobiDB-lite"/>
    </source>
</evidence>